<dbReference type="Pfam" id="PF12900">
    <property type="entry name" value="Pyridox_ox_2"/>
    <property type="match status" value="1"/>
</dbReference>
<dbReference type="Gene3D" id="2.30.110.10">
    <property type="entry name" value="Electron Transport, Fmn-binding Protein, Chain A"/>
    <property type="match status" value="1"/>
</dbReference>
<dbReference type="RefSeq" id="WP_256409236.1">
    <property type="nucleotide sequence ID" value="NZ_JANHDN010000004.1"/>
</dbReference>
<sequence length="149" mass="16100">MTRYQALLGTDMDDAAVDEFLTEIGVGVLSMSADGVPYGVPLSFGYDGDDTLYFAFLGGTDELRKATYAAQSEVASFAAFDVDPDGSWRSAIVAGPIDRIAPGEWDAAREAMADNAYQATHLTEYEFREDPNVWALEARDRAGRAVGRG</sequence>
<organism evidence="1 2">
    <name type="scientific">Halorubrum rutilum</name>
    <dbReference type="NCBI Taxonomy" id="1364933"/>
    <lineage>
        <taxon>Archaea</taxon>
        <taxon>Methanobacteriati</taxon>
        <taxon>Methanobacteriota</taxon>
        <taxon>Stenosarchaea group</taxon>
        <taxon>Halobacteria</taxon>
        <taxon>Halobacteriales</taxon>
        <taxon>Haloferacaceae</taxon>
        <taxon>Halorubrum</taxon>
    </lineage>
</organism>
<dbReference type="InterPro" id="IPR024747">
    <property type="entry name" value="Pyridox_Oxase-rel"/>
</dbReference>
<name>A0ABD6AM39_9EURY</name>
<dbReference type="SUPFAM" id="SSF50475">
    <property type="entry name" value="FMN-binding split barrel"/>
    <property type="match status" value="1"/>
</dbReference>
<dbReference type="InterPro" id="IPR012349">
    <property type="entry name" value="Split_barrel_FMN-bd"/>
</dbReference>
<protein>
    <submittedName>
        <fullName evidence="1">Pyridoxamine 5'-phosphate oxidase family protein</fullName>
    </submittedName>
</protein>
<evidence type="ECO:0000313" key="1">
    <source>
        <dbReference type="EMBL" id="MFC7325048.1"/>
    </source>
</evidence>
<dbReference type="AlphaFoldDB" id="A0ABD6AM39"/>
<keyword evidence="2" id="KW-1185">Reference proteome</keyword>
<accession>A0ABD6AM39</accession>
<proteinExistence type="predicted"/>
<evidence type="ECO:0000313" key="2">
    <source>
        <dbReference type="Proteomes" id="UP001596545"/>
    </source>
</evidence>
<dbReference type="Proteomes" id="UP001596545">
    <property type="component" value="Unassembled WGS sequence"/>
</dbReference>
<comment type="caution">
    <text evidence="1">The sequence shown here is derived from an EMBL/GenBank/DDBJ whole genome shotgun (WGS) entry which is preliminary data.</text>
</comment>
<reference evidence="1 2" key="1">
    <citation type="journal article" date="2019" name="Int. J. Syst. Evol. Microbiol.">
        <title>The Global Catalogue of Microorganisms (GCM) 10K type strain sequencing project: providing services to taxonomists for standard genome sequencing and annotation.</title>
        <authorList>
            <consortium name="The Broad Institute Genomics Platform"/>
            <consortium name="The Broad Institute Genome Sequencing Center for Infectious Disease"/>
            <person name="Wu L."/>
            <person name="Ma J."/>
        </authorList>
    </citation>
    <scope>NUCLEOTIDE SEQUENCE [LARGE SCALE GENOMIC DNA]</scope>
    <source>
        <strain evidence="1 2">CGMCC 1.12554</strain>
    </source>
</reference>
<gene>
    <name evidence="1" type="ORF">ACFQMF_10715</name>
</gene>
<dbReference type="EMBL" id="JBHTBL010000008">
    <property type="protein sequence ID" value="MFC7325048.1"/>
    <property type="molecule type" value="Genomic_DNA"/>
</dbReference>